<dbReference type="InterPro" id="IPR014729">
    <property type="entry name" value="Rossmann-like_a/b/a_fold"/>
</dbReference>
<dbReference type="SUPFAM" id="SSF52402">
    <property type="entry name" value="Adenine nucleotide alpha hydrolases-like"/>
    <property type="match status" value="1"/>
</dbReference>
<keyword evidence="2" id="KW-1185">Reference proteome</keyword>
<dbReference type="Gene3D" id="3.40.50.620">
    <property type="entry name" value="HUPs"/>
    <property type="match status" value="1"/>
</dbReference>
<dbReference type="EMBL" id="OX451741">
    <property type="protein sequence ID" value="CAI8615874.1"/>
    <property type="molecule type" value="Genomic_DNA"/>
</dbReference>
<evidence type="ECO:0000313" key="2">
    <source>
        <dbReference type="Proteomes" id="UP001157006"/>
    </source>
</evidence>
<organism evidence="1 2">
    <name type="scientific">Vicia faba</name>
    <name type="common">Broad bean</name>
    <name type="synonym">Faba vulgaris</name>
    <dbReference type="NCBI Taxonomy" id="3906"/>
    <lineage>
        <taxon>Eukaryota</taxon>
        <taxon>Viridiplantae</taxon>
        <taxon>Streptophyta</taxon>
        <taxon>Embryophyta</taxon>
        <taxon>Tracheophyta</taxon>
        <taxon>Spermatophyta</taxon>
        <taxon>Magnoliopsida</taxon>
        <taxon>eudicotyledons</taxon>
        <taxon>Gunneridae</taxon>
        <taxon>Pentapetalae</taxon>
        <taxon>rosids</taxon>
        <taxon>fabids</taxon>
        <taxon>Fabales</taxon>
        <taxon>Fabaceae</taxon>
        <taxon>Papilionoideae</taxon>
        <taxon>50 kb inversion clade</taxon>
        <taxon>NPAAA clade</taxon>
        <taxon>Hologalegina</taxon>
        <taxon>IRL clade</taxon>
        <taxon>Fabeae</taxon>
        <taxon>Vicia</taxon>
    </lineage>
</organism>
<dbReference type="CDD" id="cd01989">
    <property type="entry name" value="USP_STK_Ubox_N"/>
    <property type="match status" value="1"/>
</dbReference>
<accession>A0AAV1AZY1</accession>
<gene>
    <name evidence="1" type="ORF">VFH_VI001640</name>
</gene>
<evidence type="ECO:0000313" key="1">
    <source>
        <dbReference type="EMBL" id="CAI8615874.1"/>
    </source>
</evidence>
<proteinExistence type="predicted"/>
<name>A0AAV1AZY1_VICFA</name>
<reference evidence="1 2" key="1">
    <citation type="submission" date="2023-01" db="EMBL/GenBank/DDBJ databases">
        <authorList>
            <person name="Kreplak J."/>
        </authorList>
    </citation>
    <scope>NUCLEOTIDE SEQUENCE [LARGE SCALE GENOMIC DNA]</scope>
</reference>
<dbReference type="PANTHER" id="PTHR47382">
    <property type="entry name" value="U-BOX DOMAIN-CONTAINING PROTEIN 52-LIKE"/>
    <property type="match status" value="1"/>
</dbReference>
<dbReference type="Proteomes" id="UP001157006">
    <property type="component" value="Chromosome 6"/>
</dbReference>
<sequence>MAVNRDIDGDDDCLHYSDEDIGIRCGCGLIGFKKNQVFDYNFNSEIEEDDDLFEINLKKEEPLDSIKEEDCESSTVFSLDIQNDNLSDSDSDVVYVAVGETFSSMEALSWTLKHLVNPNFTIVSLIHVFPQVKRIPTPLGKIPRSRVNKQHVNIYLTQVKSKRKILLQKFIDLCIDSKVKVDILLIEGDNVGEAVVETVTNLNITKLVIGTTQSNLRKHVSRRQISTAEMVLKSVEERCDVKIICEGREVIDEMNNGCSSQHDEVDGFVPIKRFMPNPFWLFRSR</sequence>
<dbReference type="AlphaFoldDB" id="A0AAV1AZY1"/>
<protein>
    <recommendedName>
        <fullName evidence="3">U-box domain-containing protein 33</fullName>
    </recommendedName>
</protein>
<evidence type="ECO:0008006" key="3">
    <source>
        <dbReference type="Google" id="ProtNLM"/>
    </source>
</evidence>
<dbReference type="PANTHER" id="PTHR47382:SF4">
    <property type="entry name" value="AMINOACYLTRANSFERASE, E1 UBIQUITIN-ACTIVATING ENZYME-RELATED"/>
    <property type="match status" value="1"/>
</dbReference>